<dbReference type="EMBL" id="RWYU02000006">
    <property type="protein sequence ID" value="RYJ61389.1"/>
    <property type="molecule type" value="Genomic_DNA"/>
</dbReference>
<protein>
    <submittedName>
        <fullName evidence="1">Uncharacterized protein</fullName>
    </submittedName>
</protein>
<dbReference type="AlphaFoldDB" id="A0A482U2H7"/>
<gene>
    <name evidence="1" type="ORF">EJA06_016000</name>
</gene>
<dbReference type="OrthoDB" id="9994593at2"/>
<accession>A0A482U2H7</accession>
<organism evidence="1 2">
    <name type="scientific">Pseudomonas songnenensis</name>
    <dbReference type="NCBI Taxonomy" id="1176259"/>
    <lineage>
        <taxon>Bacteria</taxon>
        <taxon>Pseudomonadati</taxon>
        <taxon>Pseudomonadota</taxon>
        <taxon>Gammaproteobacteria</taxon>
        <taxon>Pseudomonadales</taxon>
        <taxon>Pseudomonadaceae</taxon>
        <taxon>Pseudomonas</taxon>
    </lineage>
</organism>
<evidence type="ECO:0000313" key="2">
    <source>
        <dbReference type="Proteomes" id="UP000282800"/>
    </source>
</evidence>
<reference evidence="1 2" key="1">
    <citation type="submission" date="2019-01" db="EMBL/GenBank/DDBJ databases">
        <title>High-quality draft genome of. Pseudomonas songnenensis str. L103, a full-fledged denitrifier isolated from 100 meters deep aquifer in a heavily nitrogen fertilized agricultural area.</title>
        <authorList>
            <person name="Liu M."/>
            <person name="Liu B."/>
        </authorList>
    </citation>
    <scope>NUCLEOTIDE SEQUENCE [LARGE SCALE GENOMIC DNA]</scope>
    <source>
        <strain evidence="1 2">L103</strain>
    </source>
</reference>
<dbReference type="Proteomes" id="UP000282800">
    <property type="component" value="Unassembled WGS sequence"/>
</dbReference>
<sequence>MMSSKSSGMCWPGCVYRNEANYISVKSDIRSIRLMVVIADVDGCADWQCPQAAAVSCRIAASRFSRVFHLCVSATVTTCTASARATTSR</sequence>
<name>A0A482U2H7_9PSED</name>
<comment type="caution">
    <text evidence="1">The sequence shown here is derived from an EMBL/GenBank/DDBJ whole genome shotgun (WGS) entry which is preliminary data.</text>
</comment>
<proteinExistence type="predicted"/>
<evidence type="ECO:0000313" key="1">
    <source>
        <dbReference type="EMBL" id="RYJ61389.1"/>
    </source>
</evidence>